<comment type="caution">
    <text evidence="5">The sequence shown here is derived from an EMBL/GenBank/DDBJ whole genome shotgun (WGS) entry which is preliminary data.</text>
</comment>
<feature type="domain" description="HTH tetR-type" evidence="4">
    <location>
        <begin position="31"/>
        <end position="91"/>
    </location>
</feature>
<dbReference type="Pfam" id="PF00440">
    <property type="entry name" value="TetR_N"/>
    <property type="match status" value="1"/>
</dbReference>
<protein>
    <submittedName>
        <fullName evidence="5">TetR family transcriptional regulator</fullName>
    </submittedName>
</protein>
<dbReference type="SUPFAM" id="SSF46689">
    <property type="entry name" value="Homeodomain-like"/>
    <property type="match status" value="1"/>
</dbReference>
<dbReference type="SUPFAM" id="SSF48498">
    <property type="entry name" value="Tetracyclin repressor-like, C-terminal domain"/>
    <property type="match status" value="1"/>
</dbReference>
<evidence type="ECO:0000256" key="1">
    <source>
        <dbReference type="ARBA" id="ARBA00023125"/>
    </source>
</evidence>
<dbReference type="EMBL" id="JADPRT010000011">
    <property type="protein sequence ID" value="MBF9071202.1"/>
    <property type="molecule type" value="Genomic_DNA"/>
</dbReference>
<accession>A0A931B9P7</accession>
<dbReference type="InterPro" id="IPR001647">
    <property type="entry name" value="HTH_TetR"/>
</dbReference>
<evidence type="ECO:0000256" key="3">
    <source>
        <dbReference type="SAM" id="MobiDB-lite"/>
    </source>
</evidence>
<dbReference type="PANTHER" id="PTHR30055">
    <property type="entry name" value="HTH-TYPE TRANSCRIPTIONAL REGULATOR RUTR"/>
    <property type="match status" value="1"/>
</dbReference>
<dbReference type="PANTHER" id="PTHR30055:SF235">
    <property type="entry name" value="TRANSCRIPTIONAL REGULATORY PROTEIN"/>
    <property type="match status" value="1"/>
</dbReference>
<feature type="compositionally biased region" description="Basic and acidic residues" evidence="3">
    <location>
        <begin position="1"/>
        <end position="11"/>
    </location>
</feature>
<keyword evidence="1 2" id="KW-0238">DNA-binding</keyword>
<sequence length="212" mass="22822">MSDAQRPDRRAGSPAAGKAASKRTGRRPGGADTRGVVLDAARAEFAARGYEKASMRGIARVAGVDPALLHHYFGSKEQLFLAALDFPIDPATVAAVILDGDRAEMGERVARFVVALWEQPEVLARLLAVVRTVVASEAIAELLRDFMLRELVGRLAQGLGVDRPELRVELVISQIIGLAMARYILAAEPIASADPEELVSLLAPTIQRYLTD</sequence>
<keyword evidence="6" id="KW-1185">Reference proteome</keyword>
<proteinExistence type="predicted"/>
<reference evidence="5" key="1">
    <citation type="submission" date="2020-11" db="EMBL/GenBank/DDBJ databases">
        <title>Isolation and identification of active actinomycetes.</title>
        <authorList>
            <person name="Yu B."/>
        </authorList>
    </citation>
    <scope>NUCLEOTIDE SEQUENCE</scope>
    <source>
        <strain evidence="5">NEAU-YB345</strain>
    </source>
</reference>
<gene>
    <name evidence="5" type="ORF">I2501_24605</name>
</gene>
<name>A0A931B9P7_9ACTN</name>
<dbReference type="PROSITE" id="PS50977">
    <property type="entry name" value="HTH_TETR_2"/>
    <property type="match status" value="1"/>
</dbReference>
<evidence type="ECO:0000313" key="6">
    <source>
        <dbReference type="Proteomes" id="UP000657385"/>
    </source>
</evidence>
<evidence type="ECO:0000259" key="4">
    <source>
        <dbReference type="PROSITE" id="PS50977"/>
    </source>
</evidence>
<dbReference type="Pfam" id="PF17920">
    <property type="entry name" value="TetR_C_16"/>
    <property type="match status" value="1"/>
</dbReference>
<dbReference type="AlphaFoldDB" id="A0A931B9P7"/>
<dbReference type="InterPro" id="IPR041678">
    <property type="entry name" value="TetR_C_16"/>
</dbReference>
<dbReference type="InterPro" id="IPR036271">
    <property type="entry name" value="Tet_transcr_reg_TetR-rel_C_sf"/>
</dbReference>
<dbReference type="Gene3D" id="1.10.10.60">
    <property type="entry name" value="Homeodomain-like"/>
    <property type="match status" value="1"/>
</dbReference>
<dbReference type="InterPro" id="IPR050109">
    <property type="entry name" value="HTH-type_TetR-like_transc_reg"/>
</dbReference>
<evidence type="ECO:0000313" key="5">
    <source>
        <dbReference type="EMBL" id="MBF9071202.1"/>
    </source>
</evidence>
<organism evidence="5 6">
    <name type="scientific">Streptacidiphilus fuscans</name>
    <dbReference type="NCBI Taxonomy" id="2789292"/>
    <lineage>
        <taxon>Bacteria</taxon>
        <taxon>Bacillati</taxon>
        <taxon>Actinomycetota</taxon>
        <taxon>Actinomycetes</taxon>
        <taxon>Kitasatosporales</taxon>
        <taxon>Streptomycetaceae</taxon>
        <taxon>Streptacidiphilus</taxon>
    </lineage>
</organism>
<feature type="region of interest" description="Disordered" evidence="3">
    <location>
        <begin position="1"/>
        <end position="33"/>
    </location>
</feature>
<feature type="DNA-binding region" description="H-T-H motif" evidence="2">
    <location>
        <begin position="54"/>
        <end position="73"/>
    </location>
</feature>
<evidence type="ECO:0000256" key="2">
    <source>
        <dbReference type="PROSITE-ProRule" id="PRU00335"/>
    </source>
</evidence>
<dbReference type="GO" id="GO:0003700">
    <property type="term" value="F:DNA-binding transcription factor activity"/>
    <property type="evidence" value="ECO:0007669"/>
    <property type="project" value="TreeGrafter"/>
</dbReference>
<dbReference type="Gene3D" id="1.10.357.10">
    <property type="entry name" value="Tetracycline Repressor, domain 2"/>
    <property type="match status" value="1"/>
</dbReference>
<dbReference type="PRINTS" id="PR00455">
    <property type="entry name" value="HTHTETR"/>
</dbReference>
<dbReference type="Proteomes" id="UP000657385">
    <property type="component" value="Unassembled WGS sequence"/>
</dbReference>
<dbReference type="GO" id="GO:0000976">
    <property type="term" value="F:transcription cis-regulatory region binding"/>
    <property type="evidence" value="ECO:0007669"/>
    <property type="project" value="TreeGrafter"/>
</dbReference>
<dbReference type="InterPro" id="IPR009057">
    <property type="entry name" value="Homeodomain-like_sf"/>
</dbReference>
<dbReference type="RefSeq" id="WP_196196381.1">
    <property type="nucleotide sequence ID" value="NZ_JADPRT010000011.1"/>
</dbReference>